<dbReference type="InterPro" id="IPR000225">
    <property type="entry name" value="Armadillo"/>
</dbReference>
<dbReference type="RefSeq" id="XP_022654696.1">
    <property type="nucleotide sequence ID" value="XM_022798961.1"/>
</dbReference>
<evidence type="ECO:0000313" key="10">
    <source>
        <dbReference type="Proteomes" id="UP000594260"/>
    </source>
</evidence>
<feature type="region of interest" description="Disordered" evidence="7">
    <location>
        <begin position="1"/>
        <end position="23"/>
    </location>
</feature>
<feature type="compositionally biased region" description="Basic and acidic residues" evidence="7">
    <location>
        <begin position="13"/>
        <end position="23"/>
    </location>
</feature>
<dbReference type="OMA" id="EDVNPEC"/>
<dbReference type="GO" id="GO:0061608">
    <property type="term" value="F:nuclear import signal receptor activity"/>
    <property type="evidence" value="ECO:0007669"/>
    <property type="project" value="InterPro"/>
</dbReference>
<feature type="domain" description="IBB" evidence="8">
    <location>
        <begin position="1"/>
        <end position="53"/>
    </location>
</feature>
<dbReference type="OrthoDB" id="29145at2759"/>
<dbReference type="InterPro" id="IPR024931">
    <property type="entry name" value="Importin_alpha"/>
</dbReference>
<dbReference type="GeneID" id="111247703"/>
<evidence type="ECO:0000256" key="2">
    <source>
        <dbReference type="ARBA" id="ARBA00022448"/>
    </source>
</evidence>
<evidence type="ECO:0000256" key="3">
    <source>
        <dbReference type="ARBA" id="ARBA00022737"/>
    </source>
</evidence>
<evidence type="ECO:0000256" key="4">
    <source>
        <dbReference type="ARBA" id="ARBA00022927"/>
    </source>
</evidence>
<feature type="region of interest" description="Disordered" evidence="7">
    <location>
        <begin position="38"/>
        <end position="73"/>
    </location>
</feature>
<comment type="similarity">
    <text evidence="1 5">Belongs to the importin alpha family.</text>
</comment>
<evidence type="ECO:0000256" key="6">
    <source>
        <dbReference type="PROSITE-ProRule" id="PRU00259"/>
    </source>
</evidence>
<dbReference type="InterPro" id="IPR011989">
    <property type="entry name" value="ARM-like"/>
</dbReference>
<name>A0A7M7JN65_VARDE</name>
<dbReference type="EnsemblMetazoa" id="XM_022798961">
    <property type="protein sequence ID" value="XP_022654696"/>
    <property type="gene ID" value="LOC111247703"/>
</dbReference>
<feature type="repeat" description="ARM" evidence="6">
    <location>
        <begin position="119"/>
        <end position="162"/>
    </location>
</feature>
<evidence type="ECO:0000259" key="8">
    <source>
        <dbReference type="PROSITE" id="PS51214"/>
    </source>
</evidence>
<organism evidence="9 10">
    <name type="scientific">Varroa destructor</name>
    <name type="common">Honeybee mite</name>
    <dbReference type="NCBI Taxonomy" id="109461"/>
    <lineage>
        <taxon>Eukaryota</taxon>
        <taxon>Metazoa</taxon>
        <taxon>Ecdysozoa</taxon>
        <taxon>Arthropoda</taxon>
        <taxon>Chelicerata</taxon>
        <taxon>Arachnida</taxon>
        <taxon>Acari</taxon>
        <taxon>Parasitiformes</taxon>
        <taxon>Mesostigmata</taxon>
        <taxon>Gamasina</taxon>
        <taxon>Dermanyssoidea</taxon>
        <taxon>Varroidae</taxon>
        <taxon>Varroa</taxon>
    </lineage>
</organism>
<evidence type="ECO:0000256" key="7">
    <source>
        <dbReference type="SAM" id="MobiDB-lite"/>
    </source>
</evidence>
<sequence length="529" mass="58535">MAPNDRLAQFKNHGKDLESGRLRRKEDVIELRKARKDEQLSKRRNIHLDAEEGDFDEGDNNNPITPSKTGDHQSIQDIEQLVKGIYSSNVETVLKFTHLSRRVLSKERNPPIDKFIELNAVPRLVEILKAQDRPDLQFEAAWALTNIASGTAEQTKCVVGEGACPLFIQLLGSKHNNVAEQAVWALANIAGDGPEYRDMLIRNGIIPAVIKLIKQDTSCNFLANVSWCLSNLCRNKNPPPPLEAVVECLPAIKQLLMHESNAVISDACWSLSYISDGTDDRIQEVVDQYVLDRLVSIISSSNDRNLVVPALRTLGNIVTGTDVQTQAVIDHGALPAFRHLLTNETLNLRKEVAWALSNITAGNQSQIQAVITAGLVPCLIELIQHGDVKTQKEATWAISNFTCGGSVDQIGLLVQEGVLQPLIDMLTQNDAKITMVVLDAVRNILQAGDKMNQRDTLCEVLEEMGLVDQLERLQAHENEEIYGMAVKLVEEYWGAEDSEGETGPAVAEDGQHYMFNPNNPGSGNSQFQF</sequence>
<keyword evidence="4 5" id="KW-0653">Protein transport</keyword>
<dbReference type="Pfam" id="PF16186">
    <property type="entry name" value="Arm_3"/>
    <property type="match status" value="1"/>
</dbReference>
<dbReference type="PROSITE" id="PS50176">
    <property type="entry name" value="ARM_REPEAT"/>
    <property type="match status" value="3"/>
</dbReference>
<dbReference type="Gene3D" id="1.25.10.10">
    <property type="entry name" value="Leucine-rich Repeat Variant"/>
    <property type="match status" value="1"/>
</dbReference>
<evidence type="ECO:0000256" key="5">
    <source>
        <dbReference type="PIRNR" id="PIRNR005673"/>
    </source>
</evidence>
<protein>
    <recommendedName>
        <fullName evidence="5">Importin subunit alpha</fullName>
    </recommendedName>
</protein>
<feature type="compositionally biased region" description="Polar residues" evidence="7">
    <location>
        <begin position="60"/>
        <end position="73"/>
    </location>
</feature>
<feature type="repeat" description="ARM" evidence="6">
    <location>
        <begin position="162"/>
        <end position="204"/>
    </location>
</feature>
<dbReference type="Pfam" id="PF01749">
    <property type="entry name" value="IBB"/>
    <property type="match status" value="1"/>
</dbReference>
<dbReference type="InterPro" id="IPR036975">
    <property type="entry name" value="Importin-a_IBB_sf"/>
</dbReference>
<evidence type="ECO:0000256" key="1">
    <source>
        <dbReference type="ARBA" id="ARBA00010394"/>
    </source>
</evidence>
<dbReference type="SMART" id="SM00185">
    <property type="entry name" value="ARM"/>
    <property type="match status" value="8"/>
</dbReference>
<keyword evidence="2 5" id="KW-0813">Transport</keyword>
<dbReference type="GO" id="GO:0005634">
    <property type="term" value="C:nucleus"/>
    <property type="evidence" value="ECO:0007669"/>
    <property type="project" value="UniProtKB-ARBA"/>
</dbReference>
<keyword evidence="10" id="KW-1185">Reference proteome</keyword>
<dbReference type="GO" id="GO:0005737">
    <property type="term" value="C:cytoplasm"/>
    <property type="evidence" value="ECO:0007669"/>
    <property type="project" value="InterPro"/>
</dbReference>
<dbReference type="InterPro" id="IPR032413">
    <property type="entry name" value="Arm_3"/>
</dbReference>
<feature type="repeat" description="ARM" evidence="6">
    <location>
        <begin position="332"/>
        <end position="374"/>
    </location>
</feature>
<dbReference type="FunFam" id="1.25.10.10:FF:000009">
    <property type="entry name" value="Importin subunit alpha"/>
    <property type="match status" value="1"/>
</dbReference>
<keyword evidence="3" id="KW-0677">Repeat</keyword>
<dbReference type="PROSITE" id="PS51214">
    <property type="entry name" value="IBB"/>
    <property type="match status" value="1"/>
</dbReference>
<dbReference type="SUPFAM" id="SSF48371">
    <property type="entry name" value="ARM repeat"/>
    <property type="match status" value="1"/>
</dbReference>
<dbReference type="Gene3D" id="1.20.5.690">
    <property type="entry name" value="Importin-alpha, importin-beta-binding domain"/>
    <property type="match status" value="1"/>
</dbReference>
<dbReference type="Pfam" id="PF00514">
    <property type="entry name" value="Arm"/>
    <property type="match status" value="7"/>
</dbReference>
<reference evidence="9" key="1">
    <citation type="submission" date="2021-01" db="UniProtKB">
        <authorList>
            <consortium name="EnsemblMetazoa"/>
        </authorList>
    </citation>
    <scope>IDENTIFICATION</scope>
</reference>
<dbReference type="GO" id="GO:0006607">
    <property type="term" value="P:NLS-bearing protein import into nucleus"/>
    <property type="evidence" value="ECO:0007669"/>
    <property type="project" value="UniProtKB-ARBA"/>
</dbReference>
<dbReference type="PIRSF" id="PIRSF005673">
    <property type="entry name" value="Importin_alpha"/>
    <property type="match status" value="1"/>
</dbReference>
<evidence type="ECO:0000313" key="9">
    <source>
        <dbReference type="EnsemblMetazoa" id="XP_022654696"/>
    </source>
</evidence>
<dbReference type="InParanoid" id="A0A7M7JN65"/>
<dbReference type="Proteomes" id="UP000594260">
    <property type="component" value="Unplaced"/>
</dbReference>
<dbReference type="InterPro" id="IPR016024">
    <property type="entry name" value="ARM-type_fold"/>
</dbReference>
<accession>A0A7M7JN65</accession>
<dbReference type="InterPro" id="IPR002652">
    <property type="entry name" value="Importin-a_IBB"/>
</dbReference>
<proteinExistence type="inferred from homology"/>
<dbReference type="PANTHER" id="PTHR23316">
    <property type="entry name" value="IMPORTIN ALPHA"/>
    <property type="match status" value="1"/>
</dbReference>
<dbReference type="AlphaFoldDB" id="A0A7M7JN65"/>
<dbReference type="KEGG" id="vde:111247703"/>
<feature type="compositionally biased region" description="Basic and acidic residues" evidence="7">
    <location>
        <begin position="38"/>
        <end position="50"/>
    </location>
</feature>